<reference evidence="6 7" key="1">
    <citation type="journal article" date="2006" name="Science">
        <title>Phytophthora genome sequences uncover evolutionary origins and mechanisms of pathogenesis.</title>
        <authorList>
            <person name="Tyler B.M."/>
            <person name="Tripathy S."/>
            <person name="Zhang X."/>
            <person name="Dehal P."/>
            <person name="Jiang R.H."/>
            <person name="Aerts A."/>
            <person name="Arredondo F.D."/>
            <person name="Baxter L."/>
            <person name="Bensasson D."/>
            <person name="Beynon J.L."/>
            <person name="Chapman J."/>
            <person name="Damasceno C.M."/>
            <person name="Dorrance A.E."/>
            <person name="Dou D."/>
            <person name="Dickerman A.W."/>
            <person name="Dubchak I.L."/>
            <person name="Garbelotto M."/>
            <person name="Gijzen M."/>
            <person name="Gordon S.G."/>
            <person name="Govers F."/>
            <person name="Grunwald N.J."/>
            <person name="Huang W."/>
            <person name="Ivors K.L."/>
            <person name="Jones R.W."/>
            <person name="Kamoun S."/>
            <person name="Krampis K."/>
            <person name="Lamour K.H."/>
            <person name="Lee M.K."/>
            <person name="McDonald W.H."/>
            <person name="Medina M."/>
            <person name="Meijer H.J."/>
            <person name="Nordberg E.K."/>
            <person name="Maclean D.J."/>
            <person name="Ospina-Giraldo M.D."/>
            <person name="Morris P.F."/>
            <person name="Phuntumart V."/>
            <person name="Putnam N.H."/>
            <person name="Rash S."/>
            <person name="Rose J.K."/>
            <person name="Sakihama Y."/>
            <person name="Salamov A.A."/>
            <person name="Savidor A."/>
            <person name="Scheuring C.F."/>
            <person name="Smith B.M."/>
            <person name="Sobral B.W."/>
            <person name="Terry A."/>
            <person name="Torto-Alalibo T.A."/>
            <person name="Win J."/>
            <person name="Xu Z."/>
            <person name="Zhang H."/>
            <person name="Grigoriev I.V."/>
            <person name="Rokhsar D.S."/>
            <person name="Boore J.L."/>
        </authorList>
    </citation>
    <scope>NUCLEOTIDE SEQUENCE [LARGE SCALE GENOMIC DNA]</scope>
    <source>
        <strain evidence="6 7">P6497</strain>
    </source>
</reference>
<dbReference type="GeneID" id="20650053"/>
<dbReference type="GO" id="GO:0006281">
    <property type="term" value="P:DNA repair"/>
    <property type="evidence" value="ECO:0007669"/>
    <property type="project" value="TreeGrafter"/>
</dbReference>
<dbReference type="SUPFAM" id="SSF52540">
    <property type="entry name" value="P-loop containing nucleoside triphosphate hydrolases"/>
    <property type="match status" value="2"/>
</dbReference>
<evidence type="ECO:0000313" key="7">
    <source>
        <dbReference type="Proteomes" id="UP000002640"/>
    </source>
</evidence>
<accession>G4YYM0</accession>
<dbReference type="InterPro" id="IPR014001">
    <property type="entry name" value="Helicase_ATP-bd"/>
</dbReference>
<dbReference type="PROSITE" id="PS51194">
    <property type="entry name" value="HELICASE_CTER"/>
    <property type="match status" value="1"/>
</dbReference>
<dbReference type="PANTHER" id="PTHR45626:SF22">
    <property type="entry name" value="DNA REPAIR PROTEIN RAD5"/>
    <property type="match status" value="1"/>
</dbReference>
<dbReference type="InterPro" id="IPR049730">
    <property type="entry name" value="SNF2/RAD54-like_C"/>
</dbReference>
<dbReference type="InParanoid" id="G4YYM0"/>
<sequence>MGRAKRKSITQASIEAFVGSSAATRVAEDVQFKVPFLPLTAPEEPTPAAFRADTPLYEHQRRSLHRMLQIEARDEAVAKFNFGMLDYFSKGGCLADAIGTGKTATMLALIAGEPRDYAAGANLLVAPSHLLAQWKLEVDKFVKPGEIDVVLGLRQYMELVENPAARADISNRMLVLVGVEEAVKSRNHHYRRGQLFSTELQVRGRPKPMVVDPIALQEYEEAAKFVHKAYSGPLWVTPLHLPQKPWRRVIFEEVQDLVLPGKSARDCFIQLTHRCLNVWLITATPFPGKAESMYANNQLLGFKRLRLLPHDPAFDEIKRKLYLRNCAQVKQQAITDKIKVDETYIPVKLHPKELLLYRIERVLATKQSEFDVFALGDVDVLAAGGKEGSADTVVPEEAPVSGKDAVSEMLWGEQYKSARQSCVHAGISDRVVERERGGKQNGSKDTATPPLTKIKSPSEVYRDEDYHLNRQLAVATKRKNEVEIMEAATRNTVEICRAIRLNTYADVRDCFDDLENSGLSKFFDDSGETKAGFRMLYKHYQFGDDIPEPTELLFYHQGEIEDYILKYFNTMDKVEKLAKVMESTLNERCPRARAVVEEQLKQVTECVALVKSKEARQDEAIEKMPAYGSKIAALVQYLSRLSTIKVVIFTMWDRAVRVVDKALRLANITSAVFLQHQSSETKSAHVASFHSGDIQVLILNSLTSASGINLQVASHVIFLDPVGFSPMQASTLEQQAIGRVLRMGQTNELVTVVRFIAEDTMEATLYDDIHEATTKAVEAEDSFFDGEREDAYVCTDFAAPVRRVVRMFAPAADGAEAQDEEIQIEGSMSIEEAITHRIEQAAAEGEIFDLTEDAPMNLEEQLAAAREHDATTPQLKKRRTRGNTASPAPIAVAYADAMVKSEPQRAQR</sequence>
<dbReference type="GO" id="GO:0016787">
    <property type="term" value="F:hydrolase activity"/>
    <property type="evidence" value="ECO:0007669"/>
    <property type="project" value="UniProtKB-KW"/>
</dbReference>
<dbReference type="OMA" id="ARQSCVH"/>
<dbReference type="GO" id="GO:0005524">
    <property type="term" value="F:ATP binding"/>
    <property type="evidence" value="ECO:0007669"/>
    <property type="project" value="UniProtKB-KW"/>
</dbReference>
<dbReference type="InterPro" id="IPR000330">
    <property type="entry name" value="SNF2_N"/>
</dbReference>
<dbReference type="InterPro" id="IPR050628">
    <property type="entry name" value="SNF2_RAD54_helicase_TF"/>
</dbReference>
<evidence type="ECO:0000313" key="6">
    <source>
        <dbReference type="EMBL" id="EGZ25138.1"/>
    </source>
</evidence>
<evidence type="ECO:0000259" key="5">
    <source>
        <dbReference type="PROSITE" id="PS51194"/>
    </source>
</evidence>
<evidence type="ECO:0000256" key="2">
    <source>
        <dbReference type="ARBA" id="ARBA00022801"/>
    </source>
</evidence>
<evidence type="ECO:0000256" key="4">
    <source>
        <dbReference type="SAM" id="MobiDB-lite"/>
    </source>
</evidence>
<keyword evidence="7" id="KW-1185">Reference proteome</keyword>
<dbReference type="AlphaFoldDB" id="G4YYM0"/>
<dbReference type="STRING" id="1094619.G4YYM0"/>
<dbReference type="KEGG" id="psoj:PHYSODRAFT_359412"/>
<proteinExistence type="predicted"/>
<feature type="region of interest" description="Disordered" evidence="4">
    <location>
        <begin position="864"/>
        <end position="888"/>
    </location>
</feature>
<dbReference type="EMBL" id="JH159152">
    <property type="protein sequence ID" value="EGZ25138.1"/>
    <property type="molecule type" value="Genomic_DNA"/>
</dbReference>
<dbReference type="GO" id="GO:0008094">
    <property type="term" value="F:ATP-dependent activity, acting on DNA"/>
    <property type="evidence" value="ECO:0007669"/>
    <property type="project" value="TreeGrafter"/>
</dbReference>
<dbReference type="SMART" id="SM00487">
    <property type="entry name" value="DEXDc"/>
    <property type="match status" value="1"/>
</dbReference>
<dbReference type="RefSeq" id="XP_009520426.1">
    <property type="nucleotide sequence ID" value="XM_009522131.1"/>
</dbReference>
<organism evidence="6 7">
    <name type="scientific">Phytophthora sojae (strain P6497)</name>
    <name type="common">Soybean stem and root rot agent</name>
    <name type="synonym">Phytophthora megasperma f. sp. glycines</name>
    <dbReference type="NCBI Taxonomy" id="1094619"/>
    <lineage>
        <taxon>Eukaryota</taxon>
        <taxon>Sar</taxon>
        <taxon>Stramenopiles</taxon>
        <taxon>Oomycota</taxon>
        <taxon>Peronosporomycetes</taxon>
        <taxon>Peronosporales</taxon>
        <taxon>Peronosporaceae</taxon>
        <taxon>Phytophthora</taxon>
    </lineage>
</organism>
<name>G4YYM0_PHYSP</name>
<dbReference type="Proteomes" id="UP000002640">
    <property type="component" value="Unassembled WGS sequence"/>
</dbReference>
<dbReference type="Pfam" id="PF00271">
    <property type="entry name" value="Helicase_C"/>
    <property type="match status" value="1"/>
</dbReference>
<dbReference type="Pfam" id="PF00176">
    <property type="entry name" value="SNF2-rel_dom"/>
    <property type="match status" value="1"/>
</dbReference>
<gene>
    <name evidence="6" type="ORF">PHYSODRAFT_359412</name>
</gene>
<dbReference type="SMART" id="SM00490">
    <property type="entry name" value="HELICc"/>
    <property type="match status" value="1"/>
</dbReference>
<dbReference type="InterPro" id="IPR027417">
    <property type="entry name" value="P-loop_NTPase"/>
</dbReference>
<feature type="region of interest" description="Disordered" evidence="4">
    <location>
        <begin position="433"/>
        <end position="454"/>
    </location>
</feature>
<feature type="domain" description="Helicase C-terminal" evidence="5">
    <location>
        <begin position="633"/>
        <end position="791"/>
    </location>
</feature>
<keyword evidence="1" id="KW-0547">Nucleotide-binding</keyword>
<protein>
    <recommendedName>
        <fullName evidence="5">Helicase C-terminal domain-containing protein</fullName>
    </recommendedName>
</protein>
<keyword evidence="3" id="KW-0067">ATP-binding</keyword>
<dbReference type="GO" id="GO:0005634">
    <property type="term" value="C:nucleus"/>
    <property type="evidence" value="ECO:0007669"/>
    <property type="project" value="TreeGrafter"/>
</dbReference>
<dbReference type="PANTHER" id="PTHR45626">
    <property type="entry name" value="TRANSCRIPTION TERMINATION FACTOR 2-RELATED"/>
    <property type="match status" value="1"/>
</dbReference>
<evidence type="ECO:0000256" key="3">
    <source>
        <dbReference type="ARBA" id="ARBA00022840"/>
    </source>
</evidence>
<dbReference type="Gene3D" id="3.40.50.300">
    <property type="entry name" value="P-loop containing nucleotide triphosphate hydrolases"/>
    <property type="match status" value="2"/>
</dbReference>
<keyword evidence="2" id="KW-0378">Hydrolase</keyword>
<evidence type="ECO:0000256" key="1">
    <source>
        <dbReference type="ARBA" id="ARBA00022741"/>
    </source>
</evidence>
<dbReference type="CDD" id="cd18793">
    <property type="entry name" value="SF2_C_SNF"/>
    <property type="match status" value="1"/>
</dbReference>
<dbReference type="InterPro" id="IPR001650">
    <property type="entry name" value="Helicase_C-like"/>
</dbReference>